<organism evidence="1">
    <name type="scientific">marine sediment metagenome</name>
    <dbReference type="NCBI Taxonomy" id="412755"/>
    <lineage>
        <taxon>unclassified sequences</taxon>
        <taxon>metagenomes</taxon>
        <taxon>ecological metagenomes</taxon>
    </lineage>
</organism>
<protein>
    <submittedName>
        <fullName evidence="1">Uncharacterized protein</fullName>
    </submittedName>
</protein>
<gene>
    <name evidence="1" type="ORF">S01H1_37183</name>
</gene>
<dbReference type="AlphaFoldDB" id="X0VH41"/>
<name>X0VH41_9ZZZZ</name>
<dbReference type="EMBL" id="BARS01023347">
    <property type="protein sequence ID" value="GAG10497.1"/>
    <property type="molecule type" value="Genomic_DNA"/>
</dbReference>
<comment type="caution">
    <text evidence="1">The sequence shown here is derived from an EMBL/GenBank/DDBJ whole genome shotgun (WGS) entry which is preliminary data.</text>
</comment>
<reference evidence="1" key="1">
    <citation type="journal article" date="2014" name="Front. Microbiol.">
        <title>High frequency of phylogenetically diverse reductive dehalogenase-homologous genes in deep subseafloor sedimentary metagenomes.</title>
        <authorList>
            <person name="Kawai M."/>
            <person name="Futagami T."/>
            <person name="Toyoda A."/>
            <person name="Takaki Y."/>
            <person name="Nishi S."/>
            <person name="Hori S."/>
            <person name="Arai W."/>
            <person name="Tsubouchi T."/>
            <person name="Morono Y."/>
            <person name="Uchiyama I."/>
            <person name="Ito T."/>
            <person name="Fujiyama A."/>
            <person name="Inagaki F."/>
            <person name="Takami H."/>
        </authorList>
    </citation>
    <scope>NUCLEOTIDE SEQUENCE</scope>
    <source>
        <strain evidence="1">Expedition CK06-06</strain>
    </source>
</reference>
<feature type="non-terminal residue" evidence="1">
    <location>
        <position position="56"/>
    </location>
</feature>
<accession>X0VH41</accession>
<evidence type="ECO:0000313" key="1">
    <source>
        <dbReference type="EMBL" id="GAG10497.1"/>
    </source>
</evidence>
<proteinExistence type="predicted"/>
<sequence>MSKSLLELKDSKGLIAEENQAIFDLSDVEKRSMTDEEKTTVADNLLKMDRLDLEIR</sequence>